<reference evidence="7" key="1">
    <citation type="journal article" date="2016" name="Nat. Genet.">
        <title>A high-quality carrot genome assembly provides new insights into carotenoid accumulation and asterid genome evolution.</title>
        <authorList>
            <person name="Iorizzo M."/>
            <person name="Ellison S."/>
            <person name="Senalik D."/>
            <person name="Zeng P."/>
            <person name="Satapoomin P."/>
            <person name="Huang J."/>
            <person name="Bowman M."/>
            <person name="Iovene M."/>
            <person name="Sanseverino W."/>
            <person name="Cavagnaro P."/>
            <person name="Yildiz M."/>
            <person name="Macko-Podgorni A."/>
            <person name="Moranska E."/>
            <person name="Grzebelus E."/>
            <person name="Grzebelus D."/>
            <person name="Ashrafi H."/>
            <person name="Zheng Z."/>
            <person name="Cheng S."/>
            <person name="Spooner D."/>
            <person name="Van Deynze A."/>
            <person name="Simon P."/>
        </authorList>
    </citation>
    <scope>NUCLEOTIDE SEQUENCE</scope>
    <source>
        <tissue evidence="7">Leaf</tissue>
    </source>
</reference>
<feature type="domain" description="Zinc finger PHD-type" evidence="6">
    <location>
        <begin position="612"/>
        <end position="658"/>
    </location>
</feature>
<evidence type="ECO:0000256" key="1">
    <source>
        <dbReference type="ARBA" id="ARBA00022723"/>
    </source>
</evidence>
<dbReference type="InterPro" id="IPR001965">
    <property type="entry name" value="Znf_PHD"/>
</dbReference>
<dbReference type="GO" id="GO:0008270">
    <property type="term" value="F:zinc ion binding"/>
    <property type="evidence" value="ECO:0007669"/>
    <property type="project" value="UniProtKB-KW"/>
</dbReference>
<keyword evidence="4" id="KW-0805">Transcription regulation</keyword>
<keyword evidence="2" id="KW-0863">Zinc-finger</keyword>
<dbReference type="PROSITE" id="PS01359">
    <property type="entry name" value="ZF_PHD_1"/>
    <property type="match status" value="1"/>
</dbReference>
<dbReference type="CDD" id="cd15556">
    <property type="entry name" value="PHD_MMD1_like"/>
    <property type="match status" value="1"/>
</dbReference>
<organism evidence="7 8">
    <name type="scientific">Daucus carota subsp. sativus</name>
    <name type="common">Carrot</name>
    <dbReference type="NCBI Taxonomy" id="79200"/>
    <lineage>
        <taxon>Eukaryota</taxon>
        <taxon>Viridiplantae</taxon>
        <taxon>Streptophyta</taxon>
        <taxon>Embryophyta</taxon>
        <taxon>Tracheophyta</taxon>
        <taxon>Spermatophyta</taxon>
        <taxon>Magnoliopsida</taxon>
        <taxon>eudicotyledons</taxon>
        <taxon>Gunneridae</taxon>
        <taxon>Pentapetalae</taxon>
        <taxon>asterids</taxon>
        <taxon>campanulids</taxon>
        <taxon>Apiales</taxon>
        <taxon>Apiaceae</taxon>
        <taxon>Apioideae</taxon>
        <taxon>Scandiceae</taxon>
        <taxon>Daucinae</taxon>
        <taxon>Daucus</taxon>
        <taxon>Daucus sect. Daucus</taxon>
    </lineage>
</organism>
<gene>
    <name evidence="7" type="ORF">DCAR_0416784</name>
</gene>
<dbReference type="AlphaFoldDB" id="A0AAF0WXI0"/>
<dbReference type="InterPro" id="IPR019786">
    <property type="entry name" value="Zinc_finger_PHD-type_CS"/>
</dbReference>
<evidence type="ECO:0000313" key="7">
    <source>
        <dbReference type="EMBL" id="WOG97444.1"/>
    </source>
</evidence>
<dbReference type="Pfam" id="PF00628">
    <property type="entry name" value="PHD"/>
    <property type="match status" value="1"/>
</dbReference>
<proteinExistence type="predicted"/>
<reference evidence="7" key="2">
    <citation type="submission" date="2022-03" db="EMBL/GenBank/DDBJ databases">
        <title>Draft title - Genomic analysis of global carrot germplasm unveils the trajectory of domestication and the origin of high carotenoid orange carrot.</title>
        <authorList>
            <person name="Iorizzo M."/>
            <person name="Ellison S."/>
            <person name="Senalik D."/>
            <person name="Macko-Podgorni A."/>
            <person name="Grzebelus D."/>
            <person name="Bostan H."/>
            <person name="Rolling W."/>
            <person name="Curaba J."/>
            <person name="Simon P."/>
        </authorList>
    </citation>
    <scope>NUCLEOTIDE SEQUENCE</scope>
    <source>
        <tissue evidence="7">Leaf</tissue>
    </source>
</reference>
<dbReference type="InterPro" id="IPR019787">
    <property type="entry name" value="Znf_PHD-finger"/>
</dbReference>
<dbReference type="InterPro" id="IPR058054">
    <property type="entry name" value="Znf_MS1-like"/>
</dbReference>
<dbReference type="Proteomes" id="UP000077755">
    <property type="component" value="Chromosome 4"/>
</dbReference>
<keyword evidence="3" id="KW-0862">Zinc</keyword>
<accession>A0AAF0WXI0</accession>
<dbReference type="InterPro" id="IPR059080">
    <property type="entry name" value="WHD_PTC1"/>
</dbReference>
<keyword evidence="8" id="KW-1185">Reference proteome</keyword>
<evidence type="ECO:0000256" key="3">
    <source>
        <dbReference type="ARBA" id="ARBA00022833"/>
    </source>
</evidence>
<keyword evidence="5" id="KW-0804">Transcription</keyword>
<dbReference type="InterPro" id="IPR057765">
    <property type="entry name" value="MS1-like_ubiquitin"/>
</dbReference>
<keyword evidence="1" id="KW-0479">Metal-binding</keyword>
<evidence type="ECO:0000259" key="6">
    <source>
        <dbReference type="SMART" id="SM00249"/>
    </source>
</evidence>
<name>A0AAF0WXI0_DAUCS</name>
<dbReference type="Pfam" id="PF25874">
    <property type="entry name" value="WHD_plant_repro"/>
    <property type="match status" value="1"/>
</dbReference>
<sequence>MTNSKQILESFKKRKRMPKLYDFHTFADPGCPITLTGPFRDNIRHFLQQCAQLEDYSIDGMPIWCTFLLHESKGLVIPLYTIEETAKNSFQPYCDQCRCTGWSHHFVTKRKYHMIIPVDDEWTKPLNDGVFHMHTHLLHGLIHCNGFGHLLCINGMEGGSKFLYGKEIMDLWDRICTNLHTRKITVEDVSVKRGMDLRLLHGIAYGRPWFGRWGYKFCQGSFGVTSEKYERAIELLSSLGLDQIIQDFCSSKLYSDVKRIICYYRDMSESELITIRDLFHFMLSLKSRGLPARRSPSNAVLSVCSRSSARKNVQNKNVSKRKNGRCKKFTTLASNLDSRWPMKRMQYVAEVVVNALKEKKAANGGYNCGMSRQEVRDAARMRIGDTGLIDYMLKSMNNVIVGGYVVCRDVNPQTRVLEYTIEEACENGAAVQVDPESDLVVLSQDQPQAIMPGIDVYSDIAYLYNNVLLEYQNSEWVELAVERVIDSKQFVKEWLFIDEPDQLLRFVCRVIPSLSDLETEFTRGYPPGEHIAVPLHLTVGELKEVIQHAMRDTYYIMESILVTEVRGLEGVDDGEVLFGIVESGSELCFRAVGMDFGSELKYEGGADNWTVKCKCGTRDDDGERMVACDLCEVWQHTRCIGIDDFDTMPPFFVCDSCCAALAPPRTIQPSFEYDFNSLGTCLNY</sequence>
<dbReference type="PANTHER" id="PTHR46201">
    <property type="entry name" value="PHD FINGER PROTEIN MALE MEIOCYTE DEATH 1-RELATED"/>
    <property type="match status" value="1"/>
</dbReference>
<dbReference type="PANTHER" id="PTHR46201:SF9">
    <property type="entry name" value="PHD FINGER PROTEIN MALE MEIOCYTE DEATH 1"/>
    <property type="match status" value="1"/>
</dbReference>
<dbReference type="InterPro" id="IPR013083">
    <property type="entry name" value="Znf_RING/FYVE/PHD"/>
</dbReference>
<dbReference type="SMART" id="SM00249">
    <property type="entry name" value="PHD"/>
    <property type="match status" value="1"/>
</dbReference>
<dbReference type="EMBL" id="CP093346">
    <property type="protein sequence ID" value="WOG97444.1"/>
    <property type="molecule type" value="Genomic_DNA"/>
</dbReference>
<evidence type="ECO:0000256" key="4">
    <source>
        <dbReference type="ARBA" id="ARBA00023015"/>
    </source>
</evidence>
<protein>
    <recommendedName>
        <fullName evidence="6">Zinc finger PHD-type domain-containing protein</fullName>
    </recommendedName>
</protein>
<dbReference type="InterPro" id="IPR011011">
    <property type="entry name" value="Znf_FYVE_PHD"/>
</dbReference>
<dbReference type="Gene3D" id="3.30.40.10">
    <property type="entry name" value="Zinc/RING finger domain, C3HC4 (zinc finger)"/>
    <property type="match status" value="1"/>
</dbReference>
<dbReference type="SUPFAM" id="SSF57903">
    <property type="entry name" value="FYVE/PHD zinc finger"/>
    <property type="match status" value="1"/>
</dbReference>
<evidence type="ECO:0000256" key="5">
    <source>
        <dbReference type="ARBA" id="ARBA00023163"/>
    </source>
</evidence>
<evidence type="ECO:0000256" key="2">
    <source>
        <dbReference type="ARBA" id="ARBA00022771"/>
    </source>
</evidence>
<dbReference type="Pfam" id="PF25565">
    <property type="entry name" value="Ubiquitin_At1g33420"/>
    <property type="match status" value="1"/>
</dbReference>
<evidence type="ECO:0000313" key="8">
    <source>
        <dbReference type="Proteomes" id="UP000077755"/>
    </source>
</evidence>